<reference evidence="9 10" key="1">
    <citation type="submission" date="2019-09" db="EMBL/GenBank/DDBJ databases">
        <title>A chromosome-level genome assembly of the Chinese tupelo Nyssa sinensis.</title>
        <authorList>
            <person name="Yang X."/>
            <person name="Kang M."/>
            <person name="Yang Y."/>
            <person name="Xiong H."/>
            <person name="Wang M."/>
            <person name="Zhang Z."/>
            <person name="Wang Z."/>
            <person name="Wu H."/>
            <person name="Ma T."/>
            <person name="Liu J."/>
            <person name="Xi Z."/>
        </authorList>
    </citation>
    <scope>NUCLEOTIDE SEQUENCE [LARGE SCALE GENOMIC DNA]</scope>
    <source>
        <strain evidence="9">J267</strain>
        <tissue evidence="9">Leaf</tissue>
    </source>
</reference>
<evidence type="ECO:0000259" key="8">
    <source>
        <dbReference type="PROSITE" id="PS50948"/>
    </source>
</evidence>
<evidence type="ECO:0000259" key="7">
    <source>
        <dbReference type="PROSITE" id="PS50927"/>
    </source>
</evidence>
<dbReference type="Pfam" id="PF01453">
    <property type="entry name" value="B_lectin"/>
    <property type="match status" value="1"/>
</dbReference>
<dbReference type="EMBL" id="CM018046">
    <property type="protein sequence ID" value="KAA8526893.1"/>
    <property type="molecule type" value="Genomic_DNA"/>
</dbReference>
<dbReference type="OrthoDB" id="785331at2759"/>
<dbReference type="Proteomes" id="UP000325577">
    <property type="component" value="Linkage Group LG3"/>
</dbReference>
<dbReference type="InterPro" id="IPR036426">
    <property type="entry name" value="Bulb-type_lectin_dom_sf"/>
</dbReference>
<name>A0A5J5A7L9_9ASTE</name>
<dbReference type="FunFam" id="2.90.10.10:FF:000004">
    <property type="entry name" value="G-type lectin S-receptor-like serine/threonine-protein kinase"/>
    <property type="match status" value="1"/>
</dbReference>
<dbReference type="FunFam" id="3.50.4.10:FF:000002">
    <property type="entry name" value="G-type lectin S-receptor-like serine/threonine-protein kinase"/>
    <property type="match status" value="1"/>
</dbReference>
<dbReference type="GO" id="GO:0048544">
    <property type="term" value="P:recognition of pollen"/>
    <property type="evidence" value="ECO:0007669"/>
    <property type="project" value="InterPro"/>
</dbReference>
<evidence type="ECO:0008006" key="11">
    <source>
        <dbReference type="Google" id="ProtNLM"/>
    </source>
</evidence>
<protein>
    <recommendedName>
        <fullName evidence="11">Apple domain-containing protein</fullName>
    </recommendedName>
</protein>
<keyword evidence="1" id="KW-0597">Phosphoprotein</keyword>
<gene>
    <name evidence="9" type="ORF">F0562_008878</name>
</gene>
<dbReference type="SUPFAM" id="SSF56112">
    <property type="entry name" value="Protein kinase-like (PK-like)"/>
    <property type="match status" value="1"/>
</dbReference>
<dbReference type="InterPro" id="IPR011009">
    <property type="entry name" value="Kinase-like_dom_sf"/>
</dbReference>
<keyword evidence="6" id="KW-0472">Membrane</keyword>
<feature type="transmembrane region" description="Helical" evidence="6">
    <location>
        <begin position="442"/>
        <end position="465"/>
    </location>
</feature>
<dbReference type="Pfam" id="PF00954">
    <property type="entry name" value="S_locus_glycop"/>
    <property type="match status" value="1"/>
</dbReference>
<dbReference type="InterPro" id="IPR000858">
    <property type="entry name" value="S_locus_glycoprot_dom"/>
</dbReference>
<dbReference type="SUPFAM" id="SSF51110">
    <property type="entry name" value="alpha-D-mannose-specific plant lectins"/>
    <property type="match status" value="1"/>
</dbReference>
<dbReference type="SMART" id="SM00473">
    <property type="entry name" value="PAN_AP"/>
    <property type="match status" value="1"/>
</dbReference>
<feature type="transmembrane region" description="Helical" evidence="6">
    <location>
        <begin position="12"/>
        <end position="31"/>
    </location>
</feature>
<evidence type="ECO:0000256" key="1">
    <source>
        <dbReference type="ARBA" id="ARBA00022553"/>
    </source>
</evidence>
<proteinExistence type="predicted"/>
<accession>A0A5J5A7L9</accession>
<keyword evidence="5" id="KW-0325">Glycoprotein</keyword>
<evidence type="ECO:0000313" key="9">
    <source>
        <dbReference type="EMBL" id="KAA8526893.1"/>
    </source>
</evidence>
<evidence type="ECO:0000313" key="10">
    <source>
        <dbReference type="Proteomes" id="UP000325577"/>
    </source>
</evidence>
<dbReference type="Gene3D" id="3.30.200.20">
    <property type="entry name" value="Phosphorylase Kinase, domain 1"/>
    <property type="match status" value="1"/>
</dbReference>
<keyword evidence="10" id="KW-1185">Reference proteome</keyword>
<feature type="domain" description="Bulb-type lectin" evidence="7">
    <location>
        <begin position="31"/>
        <end position="152"/>
    </location>
</feature>
<evidence type="ECO:0000256" key="4">
    <source>
        <dbReference type="ARBA" id="ARBA00023170"/>
    </source>
</evidence>
<dbReference type="InterPro" id="IPR003609">
    <property type="entry name" value="Pan_app"/>
</dbReference>
<evidence type="ECO:0000256" key="2">
    <source>
        <dbReference type="ARBA" id="ARBA00022729"/>
    </source>
</evidence>
<keyword evidence="6" id="KW-1133">Transmembrane helix</keyword>
<dbReference type="Pfam" id="PF08276">
    <property type="entry name" value="PAN_2"/>
    <property type="match status" value="1"/>
</dbReference>
<dbReference type="AlphaFoldDB" id="A0A5J5A7L9"/>
<dbReference type="SMART" id="SM00108">
    <property type="entry name" value="B_lectin"/>
    <property type="match status" value="1"/>
</dbReference>
<keyword evidence="2" id="KW-0732">Signal</keyword>
<dbReference type="PROSITE" id="PS50948">
    <property type="entry name" value="PAN"/>
    <property type="match status" value="1"/>
</dbReference>
<keyword evidence="6" id="KW-0812">Transmembrane</keyword>
<organism evidence="9 10">
    <name type="scientific">Nyssa sinensis</name>
    <dbReference type="NCBI Taxonomy" id="561372"/>
    <lineage>
        <taxon>Eukaryota</taxon>
        <taxon>Viridiplantae</taxon>
        <taxon>Streptophyta</taxon>
        <taxon>Embryophyta</taxon>
        <taxon>Tracheophyta</taxon>
        <taxon>Spermatophyta</taxon>
        <taxon>Magnoliopsida</taxon>
        <taxon>eudicotyledons</taxon>
        <taxon>Gunneridae</taxon>
        <taxon>Pentapetalae</taxon>
        <taxon>asterids</taxon>
        <taxon>Cornales</taxon>
        <taxon>Nyssaceae</taxon>
        <taxon>Nyssa</taxon>
    </lineage>
</organism>
<keyword evidence="3" id="KW-1015">Disulfide bond</keyword>
<dbReference type="CDD" id="cd00028">
    <property type="entry name" value="B_lectin"/>
    <property type="match status" value="1"/>
</dbReference>
<feature type="domain" description="Apple" evidence="8">
    <location>
        <begin position="346"/>
        <end position="427"/>
    </location>
</feature>
<keyword evidence="4" id="KW-0675">Receptor</keyword>
<dbReference type="PROSITE" id="PS50927">
    <property type="entry name" value="BULB_LECTIN"/>
    <property type="match status" value="1"/>
</dbReference>
<sequence length="530" mass="59583">MTRSRGTSMEGFAIHILWFSLFSILVISSAVDTITATQFIRDGETIVSTDGSFELGFFKPGNSMNRFVGIWYKKISIVTVVWVANRDIPLVDSSGILTVTNRGILTVINGDDSIIWSSNSTRSSQNPVAQLLNSGNLVVRNGNDNNPENFLWQSFDFPCDTLLPGMKLGINLETGIDRYLSSWKSNNNPSMGDFIARIERRGFPELVLMKGSVVLGRNGPWNGLWFSGTPNLRPNPIYKYDFVYNQKEIYYSYEMLDTTVITRMVLDQNGRSQRFIWIDRTQSWSLYLSTQTDDCDNYATCGAYGICNGGKSPKCGCLKGFEPKFQEDWEVADWSNGCVRRTQLDCQNGDGFLKHSGIKLPATRNIWYNRSMTLEECKIVCLRNCLCVANANVDIREGGSGCLLWFGELIDIKEYNQDGQDIYIRLASSEIGQVGSSRKKQVLYIAGSILLVVMLLLGLCLTLYLRRKNKLQRQGRLGHNLERNDTNECQKDPELPLFDYATIAKATNNFSVSNKLGEGGFGPVYKVTIV</sequence>
<evidence type="ECO:0000256" key="5">
    <source>
        <dbReference type="ARBA" id="ARBA00023180"/>
    </source>
</evidence>
<dbReference type="PANTHER" id="PTHR32444">
    <property type="entry name" value="BULB-TYPE LECTIN DOMAIN-CONTAINING PROTEIN"/>
    <property type="match status" value="1"/>
</dbReference>
<dbReference type="InterPro" id="IPR001480">
    <property type="entry name" value="Bulb-type_lectin_dom"/>
</dbReference>
<dbReference type="PANTHER" id="PTHR32444:SF235">
    <property type="entry name" value="OS01G0783900 PROTEIN"/>
    <property type="match status" value="1"/>
</dbReference>
<evidence type="ECO:0000256" key="3">
    <source>
        <dbReference type="ARBA" id="ARBA00023157"/>
    </source>
</evidence>
<evidence type="ECO:0000256" key="6">
    <source>
        <dbReference type="SAM" id="Phobius"/>
    </source>
</evidence>
<dbReference type="CDD" id="cd01098">
    <property type="entry name" value="PAN_AP_plant"/>
    <property type="match status" value="1"/>
</dbReference>
<dbReference type="Gene3D" id="2.90.10.10">
    <property type="entry name" value="Bulb-type lectin domain"/>
    <property type="match status" value="1"/>
</dbReference>
<dbReference type="Gene3D" id="3.50.4.10">
    <property type="entry name" value="Hepatocyte Growth Factor"/>
    <property type="match status" value="1"/>
</dbReference>